<dbReference type="GO" id="GO:0043953">
    <property type="term" value="P:protein transport by the Tat complex"/>
    <property type="evidence" value="ECO:0007669"/>
    <property type="project" value="UniProtKB-UniRule"/>
</dbReference>
<evidence type="ECO:0000256" key="3">
    <source>
        <dbReference type="ARBA" id="ARBA00022989"/>
    </source>
</evidence>
<dbReference type="Pfam" id="PF00902">
    <property type="entry name" value="TatC"/>
    <property type="match status" value="1"/>
</dbReference>
<protein>
    <recommendedName>
        <fullName evidence="5">Sec-independent protein translocase protein TatC</fullName>
    </recommendedName>
</protein>
<evidence type="ECO:0000256" key="2">
    <source>
        <dbReference type="ARBA" id="ARBA00022692"/>
    </source>
</evidence>
<feature type="transmembrane region" description="Helical" evidence="5">
    <location>
        <begin position="196"/>
        <end position="213"/>
    </location>
</feature>
<reference evidence="6 7" key="1">
    <citation type="submission" date="2019-07" db="EMBL/GenBank/DDBJ databases">
        <title>Insights of Desulfuromonas acetexigens electromicrobiology.</title>
        <authorList>
            <person name="Katuri K."/>
            <person name="Sapireddy V."/>
            <person name="Shaw D.R."/>
            <person name="Saikaly P."/>
        </authorList>
    </citation>
    <scope>NUCLEOTIDE SEQUENCE [LARGE SCALE GENOMIC DNA]</scope>
    <source>
        <strain evidence="6 7">2873</strain>
    </source>
</reference>
<feature type="transmembrane region" description="Helical" evidence="5">
    <location>
        <begin position="162"/>
        <end position="184"/>
    </location>
</feature>
<keyword evidence="2 5" id="KW-0812">Transmembrane</keyword>
<dbReference type="OrthoDB" id="9777044at2"/>
<keyword evidence="5" id="KW-0653">Protein transport</keyword>
<dbReference type="NCBIfam" id="TIGR00945">
    <property type="entry name" value="tatC"/>
    <property type="match status" value="1"/>
</dbReference>
<accession>A0A550JFI7</accession>
<evidence type="ECO:0000313" key="6">
    <source>
        <dbReference type="EMBL" id="TRO81984.1"/>
    </source>
</evidence>
<keyword evidence="7" id="KW-1185">Reference proteome</keyword>
<feature type="transmembrane region" description="Helical" evidence="5">
    <location>
        <begin position="136"/>
        <end position="156"/>
    </location>
</feature>
<organism evidence="6 7">
    <name type="scientific">Trichloromonas acetexigens</name>
    <dbReference type="NCBI Taxonomy" id="38815"/>
    <lineage>
        <taxon>Bacteria</taxon>
        <taxon>Pseudomonadati</taxon>
        <taxon>Thermodesulfobacteriota</taxon>
        <taxon>Desulfuromonadia</taxon>
        <taxon>Desulfuromonadales</taxon>
        <taxon>Trichloromonadaceae</taxon>
        <taxon>Trichloromonas</taxon>
    </lineage>
</organism>
<comment type="function">
    <text evidence="5">Part of the twin-arginine translocation (Tat) system that transports large folded proteins containing a characteristic twin-arginine motif in their signal peptide across membranes.</text>
</comment>
<dbReference type="GO" id="GO:0009977">
    <property type="term" value="F:proton motive force dependent protein transmembrane transporter activity"/>
    <property type="evidence" value="ECO:0007669"/>
    <property type="project" value="TreeGrafter"/>
</dbReference>
<keyword evidence="4 5" id="KW-0472">Membrane</keyword>
<evidence type="ECO:0000256" key="4">
    <source>
        <dbReference type="ARBA" id="ARBA00023136"/>
    </source>
</evidence>
<comment type="subunit">
    <text evidence="5">Forms a complex with TatA.</text>
</comment>
<feature type="transmembrane region" description="Helical" evidence="5">
    <location>
        <begin position="106"/>
        <end position="129"/>
    </location>
</feature>
<evidence type="ECO:0000256" key="5">
    <source>
        <dbReference type="HAMAP-Rule" id="MF_00902"/>
    </source>
</evidence>
<dbReference type="PANTHER" id="PTHR30371">
    <property type="entry name" value="SEC-INDEPENDENT PROTEIN TRANSLOCASE PROTEIN TATC"/>
    <property type="match status" value="1"/>
</dbReference>
<evidence type="ECO:0000313" key="7">
    <source>
        <dbReference type="Proteomes" id="UP000317155"/>
    </source>
</evidence>
<name>A0A550JFI7_9BACT</name>
<feature type="transmembrane region" description="Helical" evidence="5">
    <location>
        <begin position="219"/>
        <end position="237"/>
    </location>
</feature>
<comment type="subcellular location">
    <subcellularLocation>
        <location evidence="5">Cell membrane</location>
        <topology evidence="5">Multi-pass membrane protein</topology>
    </subcellularLocation>
    <subcellularLocation>
        <location evidence="1">Membrane</location>
        <topology evidence="1">Multi-pass membrane protein</topology>
    </subcellularLocation>
</comment>
<keyword evidence="3 5" id="KW-1133">Transmembrane helix</keyword>
<sequence length="261" mass="29133">MADDQLPLTTHLEELRKRLIIAASAWIVAFLGCYSFAEKLFQYIAEPVRVALPEGSSLVFINATEPFFTYLKIAAIAGVLVALPVILWQFWAFIAPGLYGHEKRFAIPFVLVSCMFFAAGTYFGFVYVFPTIFTFLIGYGTSVAGISAMLSMGSYLTLSTRLLFAFGLVFELPVVIFFLARMGVVDHIWLRKNRKFAILCAFIVGAVLTPPDVFSQSAIAFPFIILYEVGILAARFFGKKKVEPEEEDDEGEEEKPPENTD</sequence>
<dbReference type="InterPro" id="IPR002033">
    <property type="entry name" value="TatC"/>
</dbReference>
<dbReference type="RefSeq" id="WP_092057812.1">
    <property type="nucleotide sequence ID" value="NZ_FOJJ01000037.1"/>
</dbReference>
<comment type="similarity">
    <text evidence="5">Belongs to the TatC family.</text>
</comment>
<gene>
    <name evidence="5 6" type="primary">tatC</name>
    <name evidence="6" type="ORF">FL622_09315</name>
</gene>
<feature type="transmembrane region" description="Helical" evidence="5">
    <location>
        <begin position="73"/>
        <end position="94"/>
    </location>
</feature>
<keyword evidence="5" id="KW-0813">Transport</keyword>
<dbReference type="PRINTS" id="PR01840">
    <property type="entry name" value="TATCFAMILY"/>
</dbReference>
<dbReference type="HAMAP" id="MF_00902">
    <property type="entry name" value="TatC"/>
    <property type="match status" value="1"/>
</dbReference>
<dbReference type="Proteomes" id="UP000317155">
    <property type="component" value="Unassembled WGS sequence"/>
</dbReference>
<keyword evidence="5" id="KW-0811">Translocation</keyword>
<keyword evidence="5" id="KW-1003">Cell membrane</keyword>
<evidence type="ECO:0000256" key="1">
    <source>
        <dbReference type="ARBA" id="ARBA00004141"/>
    </source>
</evidence>
<feature type="transmembrane region" description="Helical" evidence="5">
    <location>
        <begin position="20"/>
        <end position="37"/>
    </location>
</feature>
<comment type="caution">
    <text evidence="6">The sequence shown here is derived from an EMBL/GenBank/DDBJ whole genome shotgun (WGS) entry which is preliminary data.</text>
</comment>
<dbReference type="EMBL" id="VJVV01000005">
    <property type="protein sequence ID" value="TRO81984.1"/>
    <property type="molecule type" value="Genomic_DNA"/>
</dbReference>
<proteinExistence type="inferred from homology"/>
<dbReference type="AlphaFoldDB" id="A0A550JFI7"/>
<dbReference type="GO" id="GO:0065002">
    <property type="term" value="P:intracellular protein transmembrane transport"/>
    <property type="evidence" value="ECO:0007669"/>
    <property type="project" value="TreeGrafter"/>
</dbReference>
<dbReference type="PANTHER" id="PTHR30371:SF0">
    <property type="entry name" value="SEC-INDEPENDENT PROTEIN TRANSLOCASE PROTEIN TATC, CHLOROPLASTIC-RELATED"/>
    <property type="match status" value="1"/>
</dbReference>
<dbReference type="GO" id="GO:0033281">
    <property type="term" value="C:TAT protein transport complex"/>
    <property type="evidence" value="ECO:0007669"/>
    <property type="project" value="UniProtKB-UniRule"/>
</dbReference>